<evidence type="ECO:0000256" key="1">
    <source>
        <dbReference type="SAM" id="MobiDB-lite"/>
    </source>
</evidence>
<dbReference type="AlphaFoldDB" id="A0A6A5YWN4"/>
<gene>
    <name evidence="3" type="ORF">BDV96DRAFT_202874</name>
</gene>
<organism evidence="3 4">
    <name type="scientific">Lophiotrema nucula</name>
    <dbReference type="NCBI Taxonomy" id="690887"/>
    <lineage>
        <taxon>Eukaryota</taxon>
        <taxon>Fungi</taxon>
        <taxon>Dikarya</taxon>
        <taxon>Ascomycota</taxon>
        <taxon>Pezizomycotina</taxon>
        <taxon>Dothideomycetes</taxon>
        <taxon>Pleosporomycetidae</taxon>
        <taxon>Pleosporales</taxon>
        <taxon>Lophiotremataceae</taxon>
        <taxon>Lophiotrema</taxon>
    </lineage>
</organism>
<evidence type="ECO:0000313" key="3">
    <source>
        <dbReference type="EMBL" id="KAF2110518.1"/>
    </source>
</evidence>
<proteinExistence type="predicted"/>
<dbReference type="InterPro" id="IPR018959">
    <property type="entry name" value="DUF1989"/>
</dbReference>
<dbReference type="EMBL" id="ML977338">
    <property type="protein sequence ID" value="KAF2110518.1"/>
    <property type="molecule type" value="Genomic_DNA"/>
</dbReference>
<reference evidence="3" key="1">
    <citation type="journal article" date="2020" name="Stud. Mycol.">
        <title>101 Dothideomycetes genomes: a test case for predicting lifestyles and emergence of pathogens.</title>
        <authorList>
            <person name="Haridas S."/>
            <person name="Albert R."/>
            <person name="Binder M."/>
            <person name="Bloem J."/>
            <person name="Labutti K."/>
            <person name="Salamov A."/>
            <person name="Andreopoulos B."/>
            <person name="Baker S."/>
            <person name="Barry K."/>
            <person name="Bills G."/>
            <person name="Bluhm B."/>
            <person name="Cannon C."/>
            <person name="Castanera R."/>
            <person name="Culley D."/>
            <person name="Daum C."/>
            <person name="Ezra D."/>
            <person name="Gonzalez J."/>
            <person name="Henrissat B."/>
            <person name="Kuo A."/>
            <person name="Liang C."/>
            <person name="Lipzen A."/>
            <person name="Lutzoni F."/>
            <person name="Magnuson J."/>
            <person name="Mondo S."/>
            <person name="Nolan M."/>
            <person name="Ohm R."/>
            <person name="Pangilinan J."/>
            <person name="Park H.-J."/>
            <person name="Ramirez L."/>
            <person name="Alfaro M."/>
            <person name="Sun H."/>
            <person name="Tritt A."/>
            <person name="Yoshinaga Y."/>
            <person name="Zwiers L.-H."/>
            <person name="Turgeon B."/>
            <person name="Goodwin S."/>
            <person name="Spatafora J."/>
            <person name="Crous P."/>
            <person name="Grigoriev I."/>
        </authorList>
    </citation>
    <scope>NUCLEOTIDE SEQUENCE</scope>
    <source>
        <strain evidence="3">CBS 627.86</strain>
    </source>
</reference>
<feature type="domain" description="DUF1989" evidence="2">
    <location>
        <begin position="53"/>
        <end position="215"/>
    </location>
</feature>
<dbReference type="Pfam" id="PF09347">
    <property type="entry name" value="DUF1989"/>
    <property type="match status" value="1"/>
</dbReference>
<name>A0A6A5YWN4_9PLEO</name>
<accession>A0A6A5YWN4</accession>
<dbReference type="Proteomes" id="UP000799770">
    <property type="component" value="Unassembled WGS sequence"/>
</dbReference>
<evidence type="ECO:0000259" key="2">
    <source>
        <dbReference type="Pfam" id="PF09347"/>
    </source>
</evidence>
<keyword evidence="4" id="KW-1185">Reference proteome</keyword>
<dbReference type="PANTHER" id="PTHR31527:SF0">
    <property type="entry name" value="RE64534P"/>
    <property type="match status" value="1"/>
</dbReference>
<evidence type="ECO:0000313" key="4">
    <source>
        <dbReference type="Proteomes" id="UP000799770"/>
    </source>
</evidence>
<protein>
    <recommendedName>
        <fullName evidence="2">DUF1989 domain-containing protein</fullName>
    </recommendedName>
</protein>
<feature type="compositionally biased region" description="Low complexity" evidence="1">
    <location>
        <begin position="22"/>
        <end position="31"/>
    </location>
</feature>
<feature type="region of interest" description="Disordered" evidence="1">
    <location>
        <begin position="1"/>
        <end position="31"/>
    </location>
</feature>
<sequence length="244" mass="27056">MTRNLPTVRVRAPPADDALPTEPAQLPAPLDAELPPLPTLESFCDDATLNKHVVPGAHGYAFAVAKGNRFRVIDLHGEQIVDFMAWVHDKPFTRLEKMSTAYTRYHLSGVQPAIGECLWTNADRPILRVTADTVKVHDMTFMSCFPDLYKKMGLRGHRSCAQNIFEAMEDFGMKDILEIAEPFNIFQNTPNYSLKRLGSSKPGDYIEFEALQDVVCAVSSCPYDIDGVNGGVITDVGIVIAEKK</sequence>
<dbReference type="OrthoDB" id="504708at2759"/>
<dbReference type="PANTHER" id="PTHR31527">
    <property type="entry name" value="RE64534P"/>
    <property type="match status" value="1"/>
</dbReference>